<proteinExistence type="predicted"/>
<reference evidence="3 4" key="1">
    <citation type="submission" date="2018-05" db="EMBL/GenBank/DDBJ databases">
        <title>Complete Genome Sequence of Methylobacterium sp. 17Sr1-43.</title>
        <authorList>
            <person name="Srinivasan S."/>
        </authorList>
    </citation>
    <scope>NUCLEOTIDE SEQUENCE [LARGE SCALE GENOMIC DNA]</scope>
    <source>
        <strain evidence="3 4">17Sr1-43</strain>
    </source>
</reference>
<feature type="chain" id="PRO_5016015544" evidence="2">
    <location>
        <begin position="25"/>
        <end position="87"/>
    </location>
</feature>
<feature type="compositionally biased region" description="Basic and acidic residues" evidence="1">
    <location>
        <begin position="61"/>
        <end position="72"/>
    </location>
</feature>
<dbReference type="EMBL" id="CP029551">
    <property type="protein sequence ID" value="AWN37176.1"/>
    <property type="molecule type" value="Genomic_DNA"/>
</dbReference>
<accession>A0A2U8VVM8</accession>
<feature type="region of interest" description="Disordered" evidence="1">
    <location>
        <begin position="18"/>
        <end position="87"/>
    </location>
</feature>
<feature type="compositionally biased region" description="Low complexity" evidence="1">
    <location>
        <begin position="73"/>
        <end position="87"/>
    </location>
</feature>
<evidence type="ECO:0000256" key="1">
    <source>
        <dbReference type="SAM" id="MobiDB-lite"/>
    </source>
</evidence>
<dbReference type="KEGG" id="meti:DK427_16745"/>
<keyword evidence="2" id="KW-0732">Signal</keyword>
<sequence length="87" mass="7957">MNAEIRAILLAATLLAGPGGAAGAAERTDGGPKPAQAGGTAASGESVGAGGLTGSGATRDGGARRTDDKPAAERGGSSAAPAAGTAR</sequence>
<feature type="signal peptide" evidence="2">
    <location>
        <begin position="1"/>
        <end position="24"/>
    </location>
</feature>
<protein>
    <submittedName>
        <fullName evidence="3">Uncharacterized protein</fullName>
    </submittedName>
</protein>
<organism evidence="3 4">
    <name type="scientific">Methylobacterium radiodurans</name>
    <dbReference type="NCBI Taxonomy" id="2202828"/>
    <lineage>
        <taxon>Bacteria</taxon>
        <taxon>Pseudomonadati</taxon>
        <taxon>Pseudomonadota</taxon>
        <taxon>Alphaproteobacteria</taxon>
        <taxon>Hyphomicrobiales</taxon>
        <taxon>Methylobacteriaceae</taxon>
        <taxon>Methylobacterium</taxon>
    </lineage>
</organism>
<evidence type="ECO:0000313" key="4">
    <source>
        <dbReference type="Proteomes" id="UP000246058"/>
    </source>
</evidence>
<evidence type="ECO:0000256" key="2">
    <source>
        <dbReference type="SAM" id="SignalP"/>
    </source>
</evidence>
<dbReference type="Proteomes" id="UP000246058">
    <property type="component" value="Chromosome"/>
</dbReference>
<keyword evidence="4" id="KW-1185">Reference proteome</keyword>
<evidence type="ECO:0000313" key="3">
    <source>
        <dbReference type="EMBL" id="AWN37176.1"/>
    </source>
</evidence>
<dbReference type="RefSeq" id="WP_109952255.1">
    <property type="nucleotide sequence ID" value="NZ_CP029551.1"/>
</dbReference>
<gene>
    <name evidence="3" type="ORF">DK427_16745</name>
</gene>
<name>A0A2U8VVM8_9HYPH</name>
<dbReference type="AlphaFoldDB" id="A0A2U8VVM8"/>